<evidence type="ECO:0000313" key="5">
    <source>
        <dbReference type="EMBL" id="GAA2140686.1"/>
    </source>
</evidence>
<feature type="compositionally biased region" description="Polar residues" evidence="4">
    <location>
        <begin position="320"/>
        <end position="329"/>
    </location>
</feature>
<name>A0ABP5L2A1_9ACTN</name>
<dbReference type="PANTHER" id="PTHR40088:SF2">
    <property type="entry name" value="SECRETED SUGAR HYDROLASE"/>
    <property type="match status" value="1"/>
</dbReference>
<keyword evidence="3" id="KW-0732">Signal</keyword>
<protein>
    <recommendedName>
        <fullName evidence="7">Parallel beta helix pectate lyase-like protein</fullName>
    </recommendedName>
</protein>
<dbReference type="RefSeq" id="WP_344463829.1">
    <property type="nucleotide sequence ID" value="NZ_BAAANT010000010.1"/>
</dbReference>
<dbReference type="PANTHER" id="PTHR40088">
    <property type="entry name" value="PECTATE LYASE (EUROFUNG)"/>
    <property type="match status" value="1"/>
</dbReference>
<evidence type="ECO:0000313" key="6">
    <source>
        <dbReference type="Proteomes" id="UP001422759"/>
    </source>
</evidence>
<evidence type="ECO:0008006" key="7">
    <source>
        <dbReference type="Google" id="ProtNLM"/>
    </source>
</evidence>
<dbReference type="InterPro" id="IPR052052">
    <property type="entry name" value="Polysaccharide_Lyase_9"/>
</dbReference>
<keyword evidence="6" id="KW-1185">Reference proteome</keyword>
<keyword evidence="2" id="KW-0964">Secreted</keyword>
<evidence type="ECO:0000256" key="4">
    <source>
        <dbReference type="SAM" id="MobiDB-lite"/>
    </source>
</evidence>
<evidence type="ECO:0000256" key="3">
    <source>
        <dbReference type="ARBA" id="ARBA00022729"/>
    </source>
</evidence>
<feature type="region of interest" description="Disordered" evidence="4">
    <location>
        <begin position="316"/>
        <end position="353"/>
    </location>
</feature>
<sequence>MPGISQVGAAAATTNLYVDNAAAAHCSDSGSGAQAAPFCTVQHAADVAQPGQTVNIAAGRYPEQVKITRSGGAGAPITFVGTGSPVIASDRQAPYSGTAGLAIQGASHISVQGLAVGFVRGQETKGYALQKVTVDSSEDVTLTQLTSGGVAFTGQSQDVTLARSRSTGTDDPAVTVGKGVRHAVVTTNELAVLATGNAFGVAPGIVWAQDAPGTVVVSNTISVRCDIAVRLDGASSGSSVKNNVLMGSELREGPPMDCGRGPGSGDPSYLGAVTVSGGSVDRTAVDYNFFDSFLGGSGFQSYDWAGVQYPSADQFAKATGQGTHDTSGSGRPDGSGDIGDGKPFYGGWSDSADETAEGELPVDLYGNAAVDNALVPNTGTGSGFRDRGAVEYVDLGSVYTPDGPTRLLDTRSGLGGTHGPVASGRTIDLQVAGVGDIPPTVTAVTLNVTAVDPTNTGFLTVFPYGKARPTASNLNWTPGRTIPNLVTVPVVDGKVSLYVGGTPGQTSLIADLAGYYSARGSLYTPTDPTRVMDTRTGLAAPKQPLATGTTTDLQIAGVGGIPKTGVTAVTLNVTVTNPTGAGFLTVFPYGKDRPTASNLNWTAGRTIANLVTVPVVDGKVSFYAGGSPGAVDVLADLAGYYDATGYQTYYPGGPDRIMDTRRDLNVLVDTYGTTALRKAAVIPAGGTLTLFVAPAHLYQAVAATLNVTVTEPAAAGFLTVYRAGASRPTTSNLNWSAGETIANQVVANTDGWAQSVSFYNGSSGSIHLVVDRFGIERP</sequence>
<evidence type="ECO:0000256" key="2">
    <source>
        <dbReference type="ARBA" id="ARBA00022525"/>
    </source>
</evidence>
<gene>
    <name evidence="5" type="ORF">GCM10009760_24080</name>
</gene>
<reference evidence="6" key="1">
    <citation type="journal article" date="2019" name="Int. J. Syst. Evol. Microbiol.">
        <title>The Global Catalogue of Microorganisms (GCM) 10K type strain sequencing project: providing services to taxonomists for standard genome sequencing and annotation.</title>
        <authorList>
            <consortium name="The Broad Institute Genomics Platform"/>
            <consortium name="The Broad Institute Genome Sequencing Center for Infectious Disease"/>
            <person name="Wu L."/>
            <person name="Ma J."/>
        </authorList>
    </citation>
    <scope>NUCLEOTIDE SEQUENCE [LARGE SCALE GENOMIC DNA]</scope>
    <source>
        <strain evidence="6">JCM 14560</strain>
    </source>
</reference>
<evidence type="ECO:0000256" key="1">
    <source>
        <dbReference type="ARBA" id="ARBA00004613"/>
    </source>
</evidence>
<dbReference type="InterPro" id="IPR012334">
    <property type="entry name" value="Pectin_lyas_fold"/>
</dbReference>
<dbReference type="Gene3D" id="2.160.20.10">
    <property type="entry name" value="Single-stranded right-handed beta-helix, Pectin lyase-like"/>
    <property type="match status" value="1"/>
</dbReference>
<dbReference type="InterPro" id="IPR011050">
    <property type="entry name" value="Pectin_lyase_fold/virulence"/>
</dbReference>
<dbReference type="EMBL" id="BAAANT010000010">
    <property type="protein sequence ID" value="GAA2140686.1"/>
    <property type="molecule type" value="Genomic_DNA"/>
</dbReference>
<accession>A0ABP5L2A1</accession>
<dbReference type="Proteomes" id="UP001422759">
    <property type="component" value="Unassembled WGS sequence"/>
</dbReference>
<organism evidence="5 6">
    <name type="scientific">Kitasatospora kazusensis</name>
    <dbReference type="NCBI Taxonomy" id="407974"/>
    <lineage>
        <taxon>Bacteria</taxon>
        <taxon>Bacillati</taxon>
        <taxon>Actinomycetota</taxon>
        <taxon>Actinomycetes</taxon>
        <taxon>Kitasatosporales</taxon>
        <taxon>Streptomycetaceae</taxon>
        <taxon>Kitasatospora</taxon>
    </lineage>
</organism>
<comment type="subcellular location">
    <subcellularLocation>
        <location evidence="1">Secreted</location>
    </subcellularLocation>
</comment>
<proteinExistence type="predicted"/>
<dbReference type="SUPFAM" id="SSF51126">
    <property type="entry name" value="Pectin lyase-like"/>
    <property type="match status" value="1"/>
</dbReference>
<comment type="caution">
    <text evidence="5">The sequence shown here is derived from an EMBL/GenBank/DDBJ whole genome shotgun (WGS) entry which is preliminary data.</text>
</comment>